<dbReference type="Gene3D" id="3.30.1380.10">
    <property type="match status" value="1"/>
</dbReference>
<dbReference type="PANTHER" id="PTHR37425">
    <property type="match status" value="1"/>
</dbReference>
<evidence type="ECO:0000256" key="5">
    <source>
        <dbReference type="ARBA" id="ARBA00022729"/>
    </source>
</evidence>
<dbReference type="Pfam" id="PF05951">
    <property type="entry name" value="Peptidase_M15_2"/>
    <property type="match status" value="1"/>
</dbReference>
<dbReference type="SUPFAM" id="SSF55166">
    <property type="entry name" value="Hedgehog/DD-peptidase"/>
    <property type="match status" value="1"/>
</dbReference>
<dbReference type="GO" id="GO:0008237">
    <property type="term" value="F:metallopeptidase activity"/>
    <property type="evidence" value="ECO:0007669"/>
    <property type="project" value="UniProtKB-KW"/>
</dbReference>
<evidence type="ECO:0000256" key="6">
    <source>
        <dbReference type="ARBA" id="ARBA00022801"/>
    </source>
</evidence>
<evidence type="ECO:0000313" key="12">
    <source>
        <dbReference type="EMBL" id="SDO53621.1"/>
    </source>
</evidence>
<evidence type="ECO:0000313" key="13">
    <source>
        <dbReference type="Proteomes" id="UP000199073"/>
    </source>
</evidence>
<evidence type="ECO:0000256" key="3">
    <source>
        <dbReference type="ARBA" id="ARBA00022670"/>
    </source>
</evidence>
<dbReference type="CDD" id="cd14844">
    <property type="entry name" value="Zn-DD-carboxypeptidase_like"/>
    <property type="match status" value="1"/>
</dbReference>
<keyword evidence="3" id="KW-0645">Protease</keyword>
<dbReference type="InterPro" id="IPR010275">
    <property type="entry name" value="MepK"/>
</dbReference>
<sequence>MSARWSSAALTRRRFIVNGVRVAAGLVAATPAIGMASQPSYHKLGLYNTHTKESLACRVNLTSGRPENVNRLNHFLRDFRTGDVHPIDTDLLYLLSRLQKATGNDDVFEVISGYRSPATNRKLRLASGKVAKKSLHMEGRAIDIRLRGVSTRHLCRIARSFHSGGVGYYPASDFIHIDTGPVRTW</sequence>
<dbReference type="EMBL" id="FNJI01000003">
    <property type="protein sequence ID" value="SDO53621.1"/>
    <property type="molecule type" value="Genomic_DNA"/>
</dbReference>
<keyword evidence="6" id="KW-0378">Hydrolase</keyword>
<dbReference type="RefSeq" id="WP_092219368.1">
    <property type="nucleotide sequence ID" value="NZ_FNJI01000003.1"/>
</dbReference>
<keyword evidence="7" id="KW-0862">Zinc</keyword>
<protein>
    <recommendedName>
        <fullName evidence="11">Murein endopeptidase K</fullName>
    </recommendedName>
</protein>
<keyword evidence="4" id="KW-0479">Metal-binding</keyword>
<comment type="similarity">
    <text evidence="10">Belongs to the peptidase M15 family.</text>
</comment>
<dbReference type="GO" id="GO:0071555">
    <property type="term" value="P:cell wall organization"/>
    <property type="evidence" value="ECO:0007669"/>
    <property type="project" value="UniProtKB-KW"/>
</dbReference>
<keyword evidence="9" id="KW-0961">Cell wall biogenesis/degradation</keyword>
<evidence type="ECO:0000256" key="10">
    <source>
        <dbReference type="ARBA" id="ARBA00093448"/>
    </source>
</evidence>
<comment type="cofactor">
    <cofactor evidence="1">
        <name>Zn(2+)</name>
        <dbReference type="ChEBI" id="CHEBI:29105"/>
    </cofactor>
</comment>
<evidence type="ECO:0000256" key="11">
    <source>
        <dbReference type="ARBA" id="ARBA00093666"/>
    </source>
</evidence>
<evidence type="ECO:0000256" key="2">
    <source>
        <dbReference type="ARBA" id="ARBA00004776"/>
    </source>
</evidence>
<accession>A0A1H0KCX2</accession>
<dbReference type="OrthoDB" id="9782994at2"/>
<dbReference type="Proteomes" id="UP000199073">
    <property type="component" value="Unassembled WGS sequence"/>
</dbReference>
<keyword evidence="13" id="KW-1185">Reference proteome</keyword>
<evidence type="ECO:0000256" key="4">
    <source>
        <dbReference type="ARBA" id="ARBA00022723"/>
    </source>
</evidence>
<organism evidence="12 13">
    <name type="scientific">Desulforhopalus singaporensis</name>
    <dbReference type="NCBI Taxonomy" id="91360"/>
    <lineage>
        <taxon>Bacteria</taxon>
        <taxon>Pseudomonadati</taxon>
        <taxon>Thermodesulfobacteriota</taxon>
        <taxon>Desulfobulbia</taxon>
        <taxon>Desulfobulbales</taxon>
        <taxon>Desulfocapsaceae</taxon>
        <taxon>Desulforhopalus</taxon>
    </lineage>
</organism>
<name>A0A1H0KCX2_9BACT</name>
<comment type="pathway">
    <text evidence="2">Cell wall biogenesis; cell wall polysaccharide biosynthesis.</text>
</comment>
<gene>
    <name evidence="12" type="ORF">SAMN05660330_00449</name>
</gene>
<proteinExistence type="inferred from homology"/>
<evidence type="ECO:0000256" key="1">
    <source>
        <dbReference type="ARBA" id="ARBA00001947"/>
    </source>
</evidence>
<evidence type="ECO:0000256" key="8">
    <source>
        <dbReference type="ARBA" id="ARBA00023049"/>
    </source>
</evidence>
<reference evidence="12 13" key="1">
    <citation type="submission" date="2016-10" db="EMBL/GenBank/DDBJ databases">
        <authorList>
            <person name="de Groot N.N."/>
        </authorList>
    </citation>
    <scope>NUCLEOTIDE SEQUENCE [LARGE SCALE GENOMIC DNA]</scope>
    <source>
        <strain evidence="12 13">DSM 12130</strain>
    </source>
</reference>
<keyword evidence="5" id="KW-0732">Signal</keyword>
<dbReference type="AlphaFoldDB" id="A0A1H0KCX2"/>
<dbReference type="GO" id="GO:0006508">
    <property type="term" value="P:proteolysis"/>
    <property type="evidence" value="ECO:0007669"/>
    <property type="project" value="UniProtKB-KW"/>
</dbReference>
<dbReference type="InterPro" id="IPR009045">
    <property type="entry name" value="Zn_M74/Hedgehog-like"/>
</dbReference>
<evidence type="ECO:0000256" key="7">
    <source>
        <dbReference type="ARBA" id="ARBA00022833"/>
    </source>
</evidence>
<dbReference type="PANTHER" id="PTHR37425:SF1">
    <property type="entry name" value="OUTER MEMBRANE PROTEIN"/>
    <property type="match status" value="1"/>
</dbReference>
<dbReference type="GO" id="GO:0046872">
    <property type="term" value="F:metal ion binding"/>
    <property type="evidence" value="ECO:0007669"/>
    <property type="project" value="UniProtKB-KW"/>
</dbReference>
<keyword evidence="8" id="KW-0482">Metalloprotease</keyword>
<dbReference type="STRING" id="91360.SAMN05660330_00449"/>
<evidence type="ECO:0000256" key="9">
    <source>
        <dbReference type="ARBA" id="ARBA00023316"/>
    </source>
</evidence>